<evidence type="ECO:0000256" key="1">
    <source>
        <dbReference type="SAM" id="MobiDB-lite"/>
    </source>
</evidence>
<feature type="region of interest" description="Disordered" evidence="1">
    <location>
        <begin position="1"/>
        <end position="23"/>
    </location>
</feature>
<gene>
    <name evidence="2" type="ORF">CEXT_646721</name>
</gene>
<dbReference type="AlphaFoldDB" id="A0AAV4QZ27"/>
<feature type="compositionally biased region" description="Polar residues" evidence="1">
    <location>
        <begin position="1"/>
        <end position="11"/>
    </location>
</feature>
<proteinExistence type="predicted"/>
<comment type="caution">
    <text evidence="2">The sequence shown here is derived from an EMBL/GenBank/DDBJ whole genome shotgun (WGS) entry which is preliminary data.</text>
</comment>
<keyword evidence="3" id="KW-1185">Reference proteome</keyword>
<organism evidence="2 3">
    <name type="scientific">Caerostris extrusa</name>
    <name type="common">Bark spider</name>
    <name type="synonym">Caerostris bankana</name>
    <dbReference type="NCBI Taxonomy" id="172846"/>
    <lineage>
        <taxon>Eukaryota</taxon>
        <taxon>Metazoa</taxon>
        <taxon>Ecdysozoa</taxon>
        <taxon>Arthropoda</taxon>
        <taxon>Chelicerata</taxon>
        <taxon>Arachnida</taxon>
        <taxon>Araneae</taxon>
        <taxon>Araneomorphae</taxon>
        <taxon>Entelegynae</taxon>
        <taxon>Araneoidea</taxon>
        <taxon>Araneidae</taxon>
        <taxon>Caerostris</taxon>
    </lineage>
</organism>
<protein>
    <submittedName>
        <fullName evidence="2">Uncharacterized protein</fullName>
    </submittedName>
</protein>
<sequence length="84" mass="10030">MSQNKMANMNFFSKKKTRPIKKQCQSSQRTGICYRSKGLRIPQLVHIKYNMTSVSQKETNNEMVENKLEYFSEKLCFAFHNWIM</sequence>
<dbReference type="Proteomes" id="UP001054945">
    <property type="component" value="Unassembled WGS sequence"/>
</dbReference>
<evidence type="ECO:0000313" key="2">
    <source>
        <dbReference type="EMBL" id="GIY13566.1"/>
    </source>
</evidence>
<dbReference type="EMBL" id="BPLR01006960">
    <property type="protein sequence ID" value="GIY13566.1"/>
    <property type="molecule type" value="Genomic_DNA"/>
</dbReference>
<evidence type="ECO:0000313" key="3">
    <source>
        <dbReference type="Proteomes" id="UP001054945"/>
    </source>
</evidence>
<accession>A0AAV4QZ27</accession>
<reference evidence="2 3" key="1">
    <citation type="submission" date="2021-06" db="EMBL/GenBank/DDBJ databases">
        <title>Caerostris extrusa draft genome.</title>
        <authorList>
            <person name="Kono N."/>
            <person name="Arakawa K."/>
        </authorList>
    </citation>
    <scope>NUCLEOTIDE SEQUENCE [LARGE SCALE GENOMIC DNA]</scope>
</reference>
<name>A0AAV4QZ27_CAEEX</name>